<gene>
    <name evidence="1" type="ORF">S01H4_47444</name>
</gene>
<organism evidence="1">
    <name type="scientific">marine sediment metagenome</name>
    <dbReference type="NCBI Taxonomy" id="412755"/>
    <lineage>
        <taxon>unclassified sequences</taxon>
        <taxon>metagenomes</taxon>
        <taxon>ecological metagenomes</taxon>
    </lineage>
</organism>
<evidence type="ECO:0000313" key="1">
    <source>
        <dbReference type="EMBL" id="GAG99263.1"/>
    </source>
</evidence>
<reference evidence="1" key="1">
    <citation type="journal article" date="2014" name="Front. Microbiol.">
        <title>High frequency of phylogenetically diverse reductive dehalogenase-homologous genes in deep subseafloor sedimentary metagenomes.</title>
        <authorList>
            <person name="Kawai M."/>
            <person name="Futagami T."/>
            <person name="Toyoda A."/>
            <person name="Takaki Y."/>
            <person name="Nishi S."/>
            <person name="Hori S."/>
            <person name="Arai W."/>
            <person name="Tsubouchi T."/>
            <person name="Morono Y."/>
            <person name="Uchiyama I."/>
            <person name="Ito T."/>
            <person name="Fujiyama A."/>
            <person name="Inagaki F."/>
            <person name="Takami H."/>
        </authorList>
    </citation>
    <scope>NUCLEOTIDE SEQUENCE</scope>
    <source>
        <strain evidence="1">Expedition CK06-06</strain>
    </source>
</reference>
<sequence>VEEAETEKVDASYNGAQISSAIDIVAKVQEGV</sequence>
<proteinExistence type="predicted"/>
<comment type="caution">
    <text evidence="1">The sequence shown here is derived from an EMBL/GenBank/DDBJ whole genome shotgun (WGS) entry which is preliminary data.</text>
</comment>
<protein>
    <submittedName>
        <fullName evidence="1">Uncharacterized protein</fullName>
    </submittedName>
</protein>
<feature type="non-terminal residue" evidence="1">
    <location>
        <position position="1"/>
    </location>
</feature>
<accession>X1CT35</accession>
<dbReference type="EMBL" id="BART01026634">
    <property type="protein sequence ID" value="GAG99263.1"/>
    <property type="molecule type" value="Genomic_DNA"/>
</dbReference>
<dbReference type="AlphaFoldDB" id="X1CT35"/>
<name>X1CT35_9ZZZZ</name>